<evidence type="ECO:0000313" key="12">
    <source>
        <dbReference type="Proteomes" id="UP000011910"/>
    </source>
</evidence>
<dbReference type="CDD" id="cd00077">
    <property type="entry name" value="HDc"/>
    <property type="match status" value="1"/>
</dbReference>
<keyword evidence="5 9" id="KW-1133">Transmembrane helix</keyword>
<dbReference type="eggNOG" id="COG4339">
    <property type="taxonomic scope" value="Bacteria"/>
</dbReference>
<dbReference type="Proteomes" id="UP000011910">
    <property type="component" value="Unassembled WGS sequence"/>
</dbReference>
<evidence type="ECO:0000313" key="11">
    <source>
        <dbReference type="EMBL" id="EMR03966.1"/>
    </source>
</evidence>
<feature type="region of interest" description="Disordered" evidence="8">
    <location>
        <begin position="189"/>
        <end position="211"/>
    </location>
</feature>
<evidence type="ECO:0000256" key="2">
    <source>
        <dbReference type="ARBA" id="ARBA00022475"/>
    </source>
</evidence>
<keyword evidence="7 9" id="KW-0472">Membrane</keyword>
<dbReference type="SUPFAM" id="SSF109604">
    <property type="entry name" value="HD-domain/PDEase-like"/>
    <property type="match status" value="1"/>
</dbReference>
<evidence type="ECO:0000256" key="5">
    <source>
        <dbReference type="ARBA" id="ARBA00022989"/>
    </source>
</evidence>
<keyword evidence="4" id="KW-0547">Nucleotide-binding</keyword>
<dbReference type="InterPro" id="IPR003607">
    <property type="entry name" value="HD/PDEase_dom"/>
</dbReference>
<name>M7N9T3_9BACT</name>
<dbReference type="Gene3D" id="1.10.3210.10">
    <property type="entry name" value="Hypothetical protein af1432"/>
    <property type="match status" value="1"/>
</dbReference>
<dbReference type="GO" id="GO:0000166">
    <property type="term" value="F:nucleotide binding"/>
    <property type="evidence" value="ECO:0007669"/>
    <property type="project" value="UniProtKB-KW"/>
</dbReference>
<feature type="domain" description="HD/PDEase" evidence="10">
    <location>
        <begin position="28"/>
        <end position="142"/>
    </location>
</feature>
<dbReference type="Pfam" id="PF18967">
    <property type="entry name" value="PycTM"/>
    <property type="match status" value="1"/>
</dbReference>
<keyword evidence="2" id="KW-1003">Cell membrane</keyword>
<accession>M7N9T3</accession>
<protein>
    <recommendedName>
        <fullName evidence="10">HD/PDEase domain-containing protein</fullName>
    </recommendedName>
</protein>
<reference evidence="11 12" key="1">
    <citation type="journal article" date="2013" name="Genome Announc.">
        <title>Draft Genome Sequence of Cesiribacter andamanensis Strain AMV16T, Isolated from a Soil Sample from a Mud Volcano in the Andaman Islands, India.</title>
        <authorList>
            <person name="Shivaji S."/>
            <person name="Ara S."/>
            <person name="Begum Z."/>
            <person name="Srinivas T.N."/>
            <person name="Singh A."/>
            <person name="Kumar Pinnaka A."/>
        </authorList>
    </citation>
    <scope>NUCLEOTIDE SEQUENCE [LARGE SCALE GENOMIC DNA]</scope>
    <source>
        <strain evidence="11 12">AMV16</strain>
    </source>
</reference>
<comment type="subcellular location">
    <subcellularLocation>
        <location evidence="1">Cell membrane</location>
    </subcellularLocation>
</comment>
<dbReference type="AlphaFoldDB" id="M7N9T3"/>
<sequence>MEEQSMKIVDKSRDFITDFFTRKLSNKYVYHNLNHTRQTVEACAEAADYYELPPAEQEVLLVAAWFHDAGYVTTYRGHEEESKTIASAFLQQEQYPADRQKEVMRLINSTKWEHEPTDLLEKILHDADRISIGKKSFARKAELLRIEWEVFLDKHYSPSEWNKLQQEYILNTHFYTDYFRKEYGDRREKNINDQRAAHKKAKSKKEKDKEPKRGIETMYRATYRNHIELSAIADSKANMMISINTIIMSIIITVVGGSFTLTERAFIENMRFTIPICILLIGSLVSVIYAIISARPNVTKKDVSLEKVRNKQSSALFFGNFTNMELPEFIKNMKEIGQSKDLLYDSMSIDIYFLGLVLTEKYRLLRISYSVFMGGLVLAVVAFIGIFFVTQYNMR</sequence>
<keyword evidence="3 9" id="KW-0812">Transmembrane</keyword>
<dbReference type="InterPro" id="IPR006674">
    <property type="entry name" value="HD_domain"/>
</dbReference>
<evidence type="ECO:0000256" key="1">
    <source>
        <dbReference type="ARBA" id="ARBA00004236"/>
    </source>
</evidence>
<organism evidence="11 12">
    <name type="scientific">Cesiribacter andamanensis AMV16</name>
    <dbReference type="NCBI Taxonomy" id="1279009"/>
    <lineage>
        <taxon>Bacteria</taxon>
        <taxon>Pseudomonadati</taxon>
        <taxon>Bacteroidota</taxon>
        <taxon>Cytophagia</taxon>
        <taxon>Cytophagales</taxon>
        <taxon>Cesiribacteraceae</taxon>
        <taxon>Cesiribacter</taxon>
    </lineage>
</organism>
<evidence type="ECO:0000256" key="9">
    <source>
        <dbReference type="SAM" id="Phobius"/>
    </source>
</evidence>
<evidence type="ECO:0000256" key="3">
    <source>
        <dbReference type="ARBA" id="ARBA00022692"/>
    </source>
</evidence>
<dbReference type="OrthoDB" id="5728337at2"/>
<dbReference type="EMBL" id="AODQ01000013">
    <property type="protein sequence ID" value="EMR03966.1"/>
    <property type="molecule type" value="Genomic_DNA"/>
</dbReference>
<proteinExistence type="predicted"/>
<dbReference type="InterPro" id="IPR043760">
    <property type="entry name" value="PycTM_dom"/>
</dbReference>
<dbReference type="RefSeq" id="WP_009194239.1">
    <property type="nucleotide sequence ID" value="NZ_AODQ01000013.1"/>
</dbReference>
<keyword evidence="6" id="KW-0051">Antiviral defense</keyword>
<dbReference type="GO" id="GO:0005886">
    <property type="term" value="C:plasma membrane"/>
    <property type="evidence" value="ECO:0007669"/>
    <property type="project" value="UniProtKB-SubCell"/>
</dbReference>
<keyword evidence="12" id="KW-1185">Reference proteome</keyword>
<feature type="transmembrane region" description="Helical" evidence="9">
    <location>
        <begin position="371"/>
        <end position="390"/>
    </location>
</feature>
<dbReference type="GO" id="GO:0051607">
    <property type="term" value="P:defense response to virus"/>
    <property type="evidence" value="ECO:0007669"/>
    <property type="project" value="UniProtKB-KW"/>
</dbReference>
<gene>
    <name evidence="11" type="ORF">ADICEAN_00837</name>
</gene>
<dbReference type="STRING" id="1279009.ADICEAN_00837"/>
<evidence type="ECO:0000256" key="6">
    <source>
        <dbReference type="ARBA" id="ARBA00023118"/>
    </source>
</evidence>
<feature type="transmembrane region" description="Helical" evidence="9">
    <location>
        <begin position="241"/>
        <end position="260"/>
    </location>
</feature>
<evidence type="ECO:0000256" key="8">
    <source>
        <dbReference type="SAM" id="MobiDB-lite"/>
    </source>
</evidence>
<comment type="caution">
    <text evidence="11">The sequence shown here is derived from an EMBL/GenBank/DDBJ whole genome shotgun (WGS) entry which is preliminary data.</text>
</comment>
<feature type="transmembrane region" description="Helical" evidence="9">
    <location>
        <begin position="272"/>
        <end position="292"/>
    </location>
</feature>
<evidence type="ECO:0000259" key="10">
    <source>
        <dbReference type="SMART" id="SM00471"/>
    </source>
</evidence>
<dbReference type="Pfam" id="PF01966">
    <property type="entry name" value="HD"/>
    <property type="match status" value="1"/>
</dbReference>
<evidence type="ECO:0000256" key="7">
    <source>
        <dbReference type="ARBA" id="ARBA00023136"/>
    </source>
</evidence>
<dbReference type="SMART" id="SM00471">
    <property type="entry name" value="HDc"/>
    <property type="match status" value="1"/>
</dbReference>
<evidence type="ECO:0000256" key="4">
    <source>
        <dbReference type="ARBA" id="ARBA00022741"/>
    </source>
</evidence>